<organism evidence="2 3">
    <name type="scientific">Paenibacillus hemerocallicola</name>
    <dbReference type="NCBI Taxonomy" id="1172614"/>
    <lineage>
        <taxon>Bacteria</taxon>
        <taxon>Bacillati</taxon>
        <taxon>Bacillota</taxon>
        <taxon>Bacilli</taxon>
        <taxon>Bacillales</taxon>
        <taxon>Paenibacillaceae</taxon>
        <taxon>Paenibacillus</taxon>
    </lineage>
</organism>
<name>A0A5C4TE30_9BACL</name>
<dbReference type="Pfam" id="PF14897">
    <property type="entry name" value="EpsG"/>
    <property type="match status" value="1"/>
</dbReference>
<keyword evidence="1" id="KW-1133">Transmembrane helix</keyword>
<feature type="transmembrane region" description="Helical" evidence="1">
    <location>
        <begin position="136"/>
        <end position="161"/>
    </location>
</feature>
<proteinExistence type="predicted"/>
<protein>
    <submittedName>
        <fullName evidence="2">EpsG family protein</fullName>
    </submittedName>
</protein>
<feature type="transmembrane region" description="Helical" evidence="1">
    <location>
        <begin position="173"/>
        <end position="198"/>
    </location>
</feature>
<gene>
    <name evidence="2" type="ORF">FE784_07630</name>
</gene>
<feature type="transmembrane region" description="Helical" evidence="1">
    <location>
        <begin position="294"/>
        <end position="312"/>
    </location>
</feature>
<keyword evidence="3" id="KW-1185">Reference proteome</keyword>
<feature type="transmembrane region" description="Helical" evidence="1">
    <location>
        <begin position="346"/>
        <end position="366"/>
    </location>
</feature>
<sequence length="387" mass="44806">MFLKGQSYIHILPFVGDTENMQYLIASLLGIIGLTIKKSKVVFGVLFIFMWILFGWNTGNADYFGYEQTYYSLESYNGFNVYFAEYEIGYRFVYKLAHAFGMNYNTFLIVYSLIGLMLISNTILKYSAKPSYVMALYLIYPFLMDIVQIRNFMSMAIIIFAARYLFSSRKGDLFRYVLFVLLAASFQVVGLFYLILLLAKVRARIKLVKWISLITIFLVLFLILLMSGIAIPILGGMAYLGTKTSITTQIGYLFYFIIGFLLVRFSYKKVRTLEDSSSSGKHVVDYSKMNMANIILNINIIILCVYPLVFFSTEFMRLYRNILLLNYILFSHIVVSGFASRLNMTVFKITTIIFVVLSEWLFAYYASKDIVFYPIFEKNKIFDLLGL</sequence>
<dbReference type="Proteomes" id="UP000307943">
    <property type="component" value="Unassembled WGS sequence"/>
</dbReference>
<reference evidence="2 3" key="1">
    <citation type="submission" date="2019-05" db="EMBL/GenBank/DDBJ databases">
        <title>We sequenced the genome of Paenibacillus hemerocallicola KCTC 33185 for further insight into its adaptation and study the phylogeny of Paenibacillus.</title>
        <authorList>
            <person name="Narsing Rao M.P."/>
        </authorList>
    </citation>
    <scope>NUCLEOTIDE SEQUENCE [LARGE SCALE GENOMIC DNA]</scope>
    <source>
        <strain evidence="2 3">KCTC 33185</strain>
    </source>
</reference>
<dbReference type="AlphaFoldDB" id="A0A5C4TE30"/>
<comment type="caution">
    <text evidence="2">The sequence shown here is derived from an EMBL/GenBank/DDBJ whole genome shotgun (WGS) entry which is preliminary data.</text>
</comment>
<evidence type="ECO:0000256" key="1">
    <source>
        <dbReference type="SAM" id="Phobius"/>
    </source>
</evidence>
<evidence type="ECO:0000313" key="2">
    <source>
        <dbReference type="EMBL" id="TNJ66750.1"/>
    </source>
</evidence>
<dbReference type="OrthoDB" id="2989568at2"/>
<keyword evidence="1" id="KW-0812">Transmembrane</keyword>
<feature type="transmembrane region" description="Helical" evidence="1">
    <location>
        <begin position="210"/>
        <end position="234"/>
    </location>
</feature>
<dbReference type="InterPro" id="IPR049458">
    <property type="entry name" value="EpsG-like"/>
</dbReference>
<dbReference type="EMBL" id="VDCQ01000008">
    <property type="protein sequence ID" value="TNJ66750.1"/>
    <property type="molecule type" value="Genomic_DNA"/>
</dbReference>
<feature type="transmembrane region" description="Helical" evidence="1">
    <location>
        <begin position="246"/>
        <end position="267"/>
    </location>
</feature>
<evidence type="ECO:0000313" key="3">
    <source>
        <dbReference type="Proteomes" id="UP000307943"/>
    </source>
</evidence>
<feature type="transmembrane region" description="Helical" evidence="1">
    <location>
        <begin position="318"/>
        <end position="339"/>
    </location>
</feature>
<accession>A0A5C4TE30</accession>
<keyword evidence="1" id="KW-0472">Membrane</keyword>
<feature type="transmembrane region" description="Helical" evidence="1">
    <location>
        <begin position="104"/>
        <end position="124"/>
    </location>
</feature>
<feature type="transmembrane region" description="Helical" evidence="1">
    <location>
        <begin position="41"/>
        <end position="59"/>
    </location>
</feature>